<feature type="transmembrane region" description="Helical" evidence="1">
    <location>
        <begin position="201"/>
        <end position="222"/>
    </location>
</feature>
<feature type="transmembrane region" description="Helical" evidence="1">
    <location>
        <begin position="82"/>
        <end position="101"/>
    </location>
</feature>
<evidence type="ECO:0000313" key="2">
    <source>
        <dbReference type="Proteomes" id="UP000492821"/>
    </source>
</evidence>
<reference evidence="2" key="1">
    <citation type="journal article" date="2013" name="Genetics">
        <title>The draft genome and transcriptome of Panagrellus redivivus are shaped by the harsh demands of a free-living lifestyle.</title>
        <authorList>
            <person name="Srinivasan J."/>
            <person name="Dillman A.R."/>
            <person name="Macchietto M.G."/>
            <person name="Heikkinen L."/>
            <person name="Lakso M."/>
            <person name="Fracchia K.M."/>
            <person name="Antoshechkin I."/>
            <person name="Mortazavi A."/>
            <person name="Wong G."/>
            <person name="Sternberg P.W."/>
        </authorList>
    </citation>
    <scope>NUCLEOTIDE SEQUENCE [LARGE SCALE GENOMIC DNA]</scope>
    <source>
        <strain evidence="2">MT8872</strain>
    </source>
</reference>
<dbReference type="WBParaSite" id="Pan_g22939.t1">
    <property type="protein sequence ID" value="Pan_g22939.t1"/>
    <property type="gene ID" value="Pan_g22939"/>
</dbReference>
<dbReference type="Proteomes" id="UP000492821">
    <property type="component" value="Unassembled WGS sequence"/>
</dbReference>
<feature type="transmembrane region" description="Helical" evidence="1">
    <location>
        <begin position="29"/>
        <end position="47"/>
    </location>
</feature>
<dbReference type="AlphaFoldDB" id="A0A7E4VP74"/>
<proteinExistence type="predicted"/>
<accession>A0A7E4VP74</accession>
<feature type="transmembrane region" description="Helical" evidence="1">
    <location>
        <begin position="53"/>
        <end position="70"/>
    </location>
</feature>
<name>A0A7E4VP74_PANRE</name>
<evidence type="ECO:0000256" key="1">
    <source>
        <dbReference type="SAM" id="Phobius"/>
    </source>
</evidence>
<keyword evidence="1" id="KW-0472">Membrane</keyword>
<reference evidence="3" key="2">
    <citation type="submission" date="2020-10" db="UniProtKB">
        <authorList>
            <consortium name="WormBaseParasite"/>
        </authorList>
    </citation>
    <scope>IDENTIFICATION</scope>
</reference>
<keyword evidence="1" id="KW-1133">Transmembrane helix</keyword>
<sequence length="304" mass="36364">MQRVKPTFVLVSPYKFRHSTWIEPLTKHFSLILAILMFAGVVTTYQYGYYPNYWIRHLPTLIFYSLVYLFGRNSTNKTFISVQIHISYLFSIINTWFWIVFCPTEFSAFYITLPLSLAEIYSLMFYVFLLEITHRRQYAKDLSTAKDVAELNERDFYHLLLYCLFPIVYGPVVKVLHYFATWYPYMWCLDTFWFDCSAFELGYYAFVFCFSILCITVLCCNYHGIDDDIFQNGNTRKRIQYDSDGRAWYCVVYPATKDELIDGWWDIFKVERKLTGWGFNVCKLFQWKRNNVKYVNVVTPALKV</sequence>
<feature type="transmembrane region" description="Helical" evidence="1">
    <location>
        <begin position="159"/>
        <end position="181"/>
    </location>
</feature>
<protein>
    <submittedName>
        <fullName evidence="3">Transmembrane protein</fullName>
    </submittedName>
</protein>
<keyword evidence="1" id="KW-0812">Transmembrane</keyword>
<keyword evidence="2" id="KW-1185">Reference proteome</keyword>
<organism evidence="2 3">
    <name type="scientific">Panagrellus redivivus</name>
    <name type="common">Microworm</name>
    <dbReference type="NCBI Taxonomy" id="6233"/>
    <lineage>
        <taxon>Eukaryota</taxon>
        <taxon>Metazoa</taxon>
        <taxon>Ecdysozoa</taxon>
        <taxon>Nematoda</taxon>
        <taxon>Chromadorea</taxon>
        <taxon>Rhabditida</taxon>
        <taxon>Tylenchina</taxon>
        <taxon>Panagrolaimomorpha</taxon>
        <taxon>Panagrolaimoidea</taxon>
        <taxon>Panagrolaimidae</taxon>
        <taxon>Panagrellus</taxon>
    </lineage>
</organism>
<evidence type="ECO:0000313" key="3">
    <source>
        <dbReference type="WBParaSite" id="Pan_g22939.t1"/>
    </source>
</evidence>
<feature type="transmembrane region" description="Helical" evidence="1">
    <location>
        <begin position="107"/>
        <end position="130"/>
    </location>
</feature>